<reference evidence="3" key="1">
    <citation type="journal article" date="2019" name="Int. J. Syst. Evol. Microbiol.">
        <title>The Global Catalogue of Microorganisms (GCM) 10K type strain sequencing project: providing services to taxonomists for standard genome sequencing and annotation.</title>
        <authorList>
            <consortium name="The Broad Institute Genomics Platform"/>
            <consortium name="The Broad Institute Genome Sequencing Center for Infectious Disease"/>
            <person name="Wu L."/>
            <person name="Ma J."/>
        </authorList>
    </citation>
    <scope>NUCLEOTIDE SEQUENCE [LARGE SCALE GENOMIC DNA]</scope>
    <source>
        <strain evidence="3">CGMCC 1.15277</strain>
    </source>
</reference>
<keyword evidence="3" id="KW-1185">Reference proteome</keyword>
<evidence type="ECO:0000256" key="1">
    <source>
        <dbReference type="SAM" id="MobiDB-lite"/>
    </source>
</evidence>
<organism evidence="2 3">
    <name type="scientific">Luteococcus sanguinis</name>
    <dbReference type="NCBI Taxonomy" id="174038"/>
    <lineage>
        <taxon>Bacteria</taxon>
        <taxon>Bacillati</taxon>
        <taxon>Actinomycetota</taxon>
        <taxon>Actinomycetes</taxon>
        <taxon>Propionibacteriales</taxon>
        <taxon>Propionibacteriaceae</taxon>
        <taxon>Luteococcus</taxon>
    </lineage>
</organism>
<sequence>MSERPHHDRPREFGRDGISGLVNTDRALRAREVSKPTPGDHQAAERVLESLLARVQGRRR</sequence>
<accession>A0ABW1WXM6</accession>
<evidence type="ECO:0000313" key="2">
    <source>
        <dbReference type="EMBL" id="MFC6396008.1"/>
    </source>
</evidence>
<feature type="region of interest" description="Disordered" evidence="1">
    <location>
        <begin position="1"/>
        <end position="22"/>
    </location>
</feature>
<protein>
    <submittedName>
        <fullName evidence="2">Uncharacterized protein</fullName>
    </submittedName>
</protein>
<dbReference type="EMBL" id="JBHSUA010000009">
    <property type="protein sequence ID" value="MFC6396008.1"/>
    <property type="molecule type" value="Genomic_DNA"/>
</dbReference>
<evidence type="ECO:0000313" key="3">
    <source>
        <dbReference type="Proteomes" id="UP001596266"/>
    </source>
</evidence>
<feature type="compositionally biased region" description="Basic and acidic residues" evidence="1">
    <location>
        <begin position="1"/>
        <end position="15"/>
    </location>
</feature>
<comment type="caution">
    <text evidence="2">The sequence shown here is derived from an EMBL/GenBank/DDBJ whole genome shotgun (WGS) entry which is preliminary data.</text>
</comment>
<proteinExistence type="predicted"/>
<dbReference type="RefSeq" id="WP_343885371.1">
    <property type="nucleotide sequence ID" value="NZ_BAAAKI010000004.1"/>
</dbReference>
<dbReference type="Proteomes" id="UP001596266">
    <property type="component" value="Unassembled WGS sequence"/>
</dbReference>
<gene>
    <name evidence="2" type="ORF">ACFP57_03250</name>
</gene>
<name>A0ABW1WXM6_9ACTN</name>